<accession>A0ABN8IRL2</accession>
<feature type="region of interest" description="Disordered" evidence="1">
    <location>
        <begin position="109"/>
        <end position="250"/>
    </location>
</feature>
<gene>
    <name evidence="3" type="ORF">IPOD504_LOCUS11606</name>
</gene>
<keyword evidence="4" id="KW-1185">Reference proteome</keyword>
<reference evidence="3" key="1">
    <citation type="submission" date="2022-03" db="EMBL/GenBank/DDBJ databases">
        <authorList>
            <person name="Martin H S."/>
        </authorList>
    </citation>
    <scope>NUCLEOTIDE SEQUENCE</scope>
</reference>
<name>A0ABN8IRL2_9NEOP</name>
<feature type="non-terminal residue" evidence="3">
    <location>
        <position position="1"/>
    </location>
</feature>
<keyword evidence="2" id="KW-0732">Signal</keyword>
<dbReference type="EMBL" id="OW152840">
    <property type="protein sequence ID" value="CAH2061974.1"/>
    <property type="molecule type" value="Genomic_DNA"/>
</dbReference>
<proteinExistence type="predicted"/>
<evidence type="ECO:0000313" key="3">
    <source>
        <dbReference type="EMBL" id="CAH2061974.1"/>
    </source>
</evidence>
<feature type="chain" id="PRO_5046216534" evidence="2">
    <location>
        <begin position="20"/>
        <end position="277"/>
    </location>
</feature>
<protein>
    <submittedName>
        <fullName evidence="3">Uncharacterized protein</fullName>
    </submittedName>
</protein>
<dbReference type="Proteomes" id="UP000837857">
    <property type="component" value="Chromosome 28"/>
</dbReference>
<feature type="signal peptide" evidence="2">
    <location>
        <begin position="1"/>
        <end position="19"/>
    </location>
</feature>
<evidence type="ECO:0000256" key="2">
    <source>
        <dbReference type="SAM" id="SignalP"/>
    </source>
</evidence>
<organism evidence="3 4">
    <name type="scientific">Iphiclides podalirius</name>
    <name type="common">scarce swallowtail</name>
    <dbReference type="NCBI Taxonomy" id="110791"/>
    <lineage>
        <taxon>Eukaryota</taxon>
        <taxon>Metazoa</taxon>
        <taxon>Ecdysozoa</taxon>
        <taxon>Arthropoda</taxon>
        <taxon>Hexapoda</taxon>
        <taxon>Insecta</taxon>
        <taxon>Pterygota</taxon>
        <taxon>Neoptera</taxon>
        <taxon>Endopterygota</taxon>
        <taxon>Lepidoptera</taxon>
        <taxon>Glossata</taxon>
        <taxon>Ditrysia</taxon>
        <taxon>Papilionoidea</taxon>
        <taxon>Papilionidae</taxon>
        <taxon>Papilioninae</taxon>
        <taxon>Iphiclides</taxon>
    </lineage>
</organism>
<evidence type="ECO:0000256" key="1">
    <source>
        <dbReference type="SAM" id="MobiDB-lite"/>
    </source>
</evidence>
<evidence type="ECO:0000313" key="4">
    <source>
        <dbReference type="Proteomes" id="UP000837857"/>
    </source>
</evidence>
<sequence length="277" mass="32713">MYCNKVLLCALVLLTCAAAFDLEFENEQFENEEPPLTSGEICVQGRGRLNCVDAIRSKIENEKRVLLKKHRKIASKKKLVKKKISPRRPSVKNIFINIKPIYPYGRYPKDRYPKGRYPNEKYPKEKYPNEKYPSERDPNERYPNDKYPNEKYPNEKYPKEKYPSERDPNEKYPNEQYPKEKYPSERDPNERYPNEKYPNEKYPIEKYPSERDPNERYPKEGYPPKEFPTPEFSTKEITMPPIPSAKTTIQPGGNIFVNFISEDDSNSSADSGMNWSK</sequence>
<feature type="compositionally biased region" description="Basic and acidic residues" evidence="1">
    <location>
        <begin position="109"/>
        <end position="223"/>
    </location>
</feature>